<keyword evidence="3 6" id="KW-0812">Transmembrane</keyword>
<feature type="transmembrane region" description="Helical" evidence="6">
    <location>
        <begin position="72"/>
        <end position="92"/>
    </location>
</feature>
<feature type="transmembrane region" description="Helical" evidence="6">
    <location>
        <begin position="189"/>
        <end position="208"/>
    </location>
</feature>
<evidence type="ECO:0000256" key="2">
    <source>
        <dbReference type="ARBA" id="ARBA00022475"/>
    </source>
</evidence>
<dbReference type="Pfam" id="PF01810">
    <property type="entry name" value="LysE"/>
    <property type="match status" value="1"/>
</dbReference>
<keyword evidence="8" id="KW-1185">Reference proteome</keyword>
<comment type="caution">
    <text evidence="7">The sequence shown here is derived from an EMBL/GenBank/DDBJ whole genome shotgun (WGS) entry which is preliminary data.</text>
</comment>
<dbReference type="InterPro" id="IPR001123">
    <property type="entry name" value="LeuE-type"/>
</dbReference>
<protein>
    <submittedName>
        <fullName evidence="7">LysE family translocator</fullName>
    </submittedName>
</protein>
<evidence type="ECO:0000313" key="8">
    <source>
        <dbReference type="Proteomes" id="UP000537862"/>
    </source>
</evidence>
<evidence type="ECO:0000256" key="3">
    <source>
        <dbReference type="ARBA" id="ARBA00022692"/>
    </source>
</evidence>
<dbReference type="RefSeq" id="WP_171680903.1">
    <property type="nucleotide sequence ID" value="NZ_JABGBN010000007.1"/>
</dbReference>
<reference evidence="7 8" key="1">
    <citation type="submission" date="2020-05" db="EMBL/GenBank/DDBJ databases">
        <authorList>
            <person name="Niu N."/>
        </authorList>
    </citation>
    <scope>NUCLEOTIDE SEQUENCE [LARGE SCALE GENOMIC DNA]</scope>
    <source>
        <strain evidence="7 8">3340-03</strain>
    </source>
</reference>
<name>A0A849P3G9_9BURK</name>
<comment type="subcellular location">
    <subcellularLocation>
        <location evidence="1">Cell membrane</location>
        <topology evidence="1">Multi-pass membrane protein</topology>
    </subcellularLocation>
</comment>
<dbReference type="PANTHER" id="PTHR30086">
    <property type="entry name" value="ARGININE EXPORTER PROTEIN ARGO"/>
    <property type="match status" value="1"/>
</dbReference>
<feature type="transmembrane region" description="Helical" evidence="6">
    <location>
        <begin position="6"/>
        <end position="30"/>
    </location>
</feature>
<keyword evidence="2" id="KW-1003">Cell membrane</keyword>
<proteinExistence type="predicted"/>
<feature type="transmembrane region" description="Helical" evidence="6">
    <location>
        <begin position="153"/>
        <end position="177"/>
    </location>
</feature>
<keyword evidence="5 6" id="KW-0472">Membrane</keyword>
<dbReference type="PIRSF" id="PIRSF006324">
    <property type="entry name" value="LeuE"/>
    <property type="match status" value="1"/>
</dbReference>
<evidence type="ECO:0000256" key="4">
    <source>
        <dbReference type="ARBA" id="ARBA00022989"/>
    </source>
</evidence>
<keyword evidence="4 6" id="KW-1133">Transmembrane helix</keyword>
<evidence type="ECO:0000256" key="5">
    <source>
        <dbReference type="ARBA" id="ARBA00023136"/>
    </source>
</evidence>
<dbReference type="AlphaFoldDB" id="A0A849P3G9"/>
<organism evidence="7 8">
    <name type="scientific">Pelistega suis</name>
    <dbReference type="NCBI Taxonomy" id="1631957"/>
    <lineage>
        <taxon>Bacteria</taxon>
        <taxon>Pseudomonadati</taxon>
        <taxon>Pseudomonadota</taxon>
        <taxon>Betaproteobacteria</taxon>
        <taxon>Burkholderiales</taxon>
        <taxon>Alcaligenaceae</taxon>
        <taxon>Pelistega</taxon>
    </lineage>
</organism>
<evidence type="ECO:0000256" key="1">
    <source>
        <dbReference type="ARBA" id="ARBA00004651"/>
    </source>
</evidence>
<dbReference type="EMBL" id="JABGBN010000007">
    <property type="protein sequence ID" value="NOL52209.1"/>
    <property type="molecule type" value="Genomic_DNA"/>
</dbReference>
<dbReference type="GO" id="GO:0015171">
    <property type="term" value="F:amino acid transmembrane transporter activity"/>
    <property type="evidence" value="ECO:0007669"/>
    <property type="project" value="TreeGrafter"/>
</dbReference>
<evidence type="ECO:0000313" key="7">
    <source>
        <dbReference type="EMBL" id="NOL52209.1"/>
    </source>
</evidence>
<dbReference type="Proteomes" id="UP000537862">
    <property type="component" value="Unassembled WGS sequence"/>
</dbReference>
<gene>
    <name evidence="7" type="ORF">HKX39_08545</name>
</gene>
<dbReference type="GO" id="GO:0005886">
    <property type="term" value="C:plasma membrane"/>
    <property type="evidence" value="ECO:0007669"/>
    <property type="project" value="UniProtKB-SubCell"/>
</dbReference>
<accession>A0A849P3G9</accession>
<feature type="transmembrane region" description="Helical" evidence="6">
    <location>
        <begin position="42"/>
        <end position="66"/>
    </location>
</feature>
<feature type="transmembrane region" description="Helical" evidence="6">
    <location>
        <begin position="120"/>
        <end position="141"/>
    </location>
</feature>
<sequence length="211" mass="23217">MMPFEIFISFFGISVLLALSPGPDNIFVLLQSALHGLRVGISIVLGLCSGLIFHTLLVTLGVATLLKTSPTAFFILKVVGALYLLYLAYLTAKSKPISISTETNSAKPKMNLWQYYRRGVFMNITNPKVTLFFLAFLPQFIYSSEVSTTQQLLLLSAVFMLAALFTMGSIALFSGYFGKIIQDKPKAQYALNLLTIIVFVGLAINLLLSQQ</sequence>
<evidence type="ECO:0000256" key="6">
    <source>
        <dbReference type="SAM" id="Phobius"/>
    </source>
</evidence>
<dbReference type="PANTHER" id="PTHR30086:SF20">
    <property type="entry name" value="ARGININE EXPORTER PROTEIN ARGO-RELATED"/>
    <property type="match status" value="1"/>
</dbReference>